<dbReference type="EMBL" id="JANAVB010027798">
    <property type="protein sequence ID" value="KAJ6817639.1"/>
    <property type="molecule type" value="Genomic_DNA"/>
</dbReference>
<comment type="caution">
    <text evidence="1">The sequence shown here is derived from an EMBL/GenBank/DDBJ whole genome shotgun (WGS) entry which is preliminary data.</text>
</comment>
<evidence type="ECO:0000313" key="3">
    <source>
        <dbReference type="Proteomes" id="UP001140949"/>
    </source>
</evidence>
<keyword evidence="3" id="KW-1185">Reference proteome</keyword>
<evidence type="ECO:0000313" key="1">
    <source>
        <dbReference type="EMBL" id="KAJ6817639.1"/>
    </source>
</evidence>
<accession>A0AAX6FMS0</accession>
<organism evidence="1 3">
    <name type="scientific">Iris pallida</name>
    <name type="common">Sweet iris</name>
    <dbReference type="NCBI Taxonomy" id="29817"/>
    <lineage>
        <taxon>Eukaryota</taxon>
        <taxon>Viridiplantae</taxon>
        <taxon>Streptophyta</taxon>
        <taxon>Embryophyta</taxon>
        <taxon>Tracheophyta</taxon>
        <taxon>Spermatophyta</taxon>
        <taxon>Magnoliopsida</taxon>
        <taxon>Liliopsida</taxon>
        <taxon>Asparagales</taxon>
        <taxon>Iridaceae</taxon>
        <taxon>Iridoideae</taxon>
        <taxon>Irideae</taxon>
        <taxon>Iris</taxon>
    </lineage>
</organism>
<dbReference type="AlphaFoldDB" id="A0AAX6FMS0"/>
<gene>
    <name evidence="2" type="ORF">M6B38_330685</name>
    <name evidence="1" type="ORF">M6B38_410540</name>
</gene>
<evidence type="ECO:0000313" key="2">
    <source>
        <dbReference type="EMBL" id="KAJ6835697.1"/>
    </source>
</evidence>
<protein>
    <submittedName>
        <fullName evidence="1">General transcription factor IIE subunit 2</fullName>
    </submittedName>
</protein>
<dbReference type="EMBL" id="JANAVB010013200">
    <property type="protein sequence ID" value="KAJ6835697.1"/>
    <property type="molecule type" value="Genomic_DNA"/>
</dbReference>
<reference evidence="1" key="2">
    <citation type="submission" date="2023-04" db="EMBL/GenBank/DDBJ databases">
        <authorList>
            <person name="Bruccoleri R.E."/>
            <person name="Oakeley E.J."/>
            <person name="Faust A.-M."/>
            <person name="Dessus-Babus S."/>
            <person name="Altorfer M."/>
            <person name="Burckhardt D."/>
            <person name="Oertli M."/>
            <person name="Naumann U."/>
            <person name="Petersen F."/>
            <person name="Wong J."/>
        </authorList>
    </citation>
    <scope>NUCLEOTIDE SEQUENCE</scope>
    <source>
        <strain evidence="1">GSM-AAB239-AS_SAM_17_03QT</strain>
        <tissue evidence="1">Leaf</tissue>
    </source>
</reference>
<sequence>MLDIEKDLRKNGIEPATDTARRRAMAEVCNICYVSTKYRIRRSCI</sequence>
<proteinExistence type="predicted"/>
<reference evidence="1" key="1">
    <citation type="journal article" date="2023" name="GigaByte">
        <title>Genome assembly of the bearded iris, Iris pallida Lam.</title>
        <authorList>
            <person name="Bruccoleri R.E."/>
            <person name="Oakeley E.J."/>
            <person name="Faust A.M.E."/>
            <person name="Altorfer M."/>
            <person name="Dessus-Babus S."/>
            <person name="Burckhardt D."/>
            <person name="Oertli M."/>
            <person name="Naumann U."/>
            <person name="Petersen F."/>
            <person name="Wong J."/>
        </authorList>
    </citation>
    <scope>NUCLEOTIDE SEQUENCE</scope>
    <source>
        <strain evidence="1">GSM-AAB239-AS_SAM_17_03QT</strain>
    </source>
</reference>
<dbReference type="Proteomes" id="UP001140949">
    <property type="component" value="Unassembled WGS sequence"/>
</dbReference>
<name>A0AAX6FMS0_IRIPA</name>